<name>A0ABN3B8E1_9MICO</name>
<dbReference type="RefSeq" id="WP_176698282.1">
    <property type="nucleotide sequence ID" value="NZ_BAAAOP010000012.1"/>
</dbReference>
<sequence>MADLEEFHVDESVIALTGARGTVCDVRQMTNGATVYGVVDTTGAVRYYTADSIKRVL</sequence>
<keyword evidence="2" id="KW-1185">Reference proteome</keyword>
<gene>
    <name evidence="1" type="ORF">GCM10009786_23960</name>
</gene>
<reference evidence="1 2" key="1">
    <citation type="journal article" date="2019" name="Int. J. Syst. Evol. Microbiol.">
        <title>The Global Catalogue of Microorganisms (GCM) 10K type strain sequencing project: providing services to taxonomists for standard genome sequencing and annotation.</title>
        <authorList>
            <consortium name="The Broad Institute Genomics Platform"/>
            <consortium name="The Broad Institute Genome Sequencing Center for Infectious Disease"/>
            <person name="Wu L."/>
            <person name="Ma J."/>
        </authorList>
    </citation>
    <scope>NUCLEOTIDE SEQUENCE [LARGE SCALE GENOMIC DNA]</scope>
    <source>
        <strain evidence="1 2">JCM 14919</strain>
    </source>
</reference>
<dbReference type="Proteomes" id="UP001501084">
    <property type="component" value="Unassembled WGS sequence"/>
</dbReference>
<protein>
    <submittedName>
        <fullName evidence="1">Uncharacterized protein</fullName>
    </submittedName>
</protein>
<organism evidence="1 2">
    <name type="scientific">Leucobacter alluvii</name>
    <dbReference type="NCBI Taxonomy" id="340321"/>
    <lineage>
        <taxon>Bacteria</taxon>
        <taxon>Bacillati</taxon>
        <taxon>Actinomycetota</taxon>
        <taxon>Actinomycetes</taxon>
        <taxon>Micrococcales</taxon>
        <taxon>Microbacteriaceae</taxon>
        <taxon>Leucobacter</taxon>
    </lineage>
</organism>
<evidence type="ECO:0000313" key="1">
    <source>
        <dbReference type="EMBL" id="GAA2189713.1"/>
    </source>
</evidence>
<evidence type="ECO:0000313" key="2">
    <source>
        <dbReference type="Proteomes" id="UP001501084"/>
    </source>
</evidence>
<accession>A0ABN3B8E1</accession>
<proteinExistence type="predicted"/>
<comment type="caution">
    <text evidence="1">The sequence shown here is derived from an EMBL/GenBank/DDBJ whole genome shotgun (WGS) entry which is preliminary data.</text>
</comment>
<dbReference type="EMBL" id="BAAAOP010000012">
    <property type="protein sequence ID" value="GAA2189713.1"/>
    <property type="molecule type" value="Genomic_DNA"/>
</dbReference>